<reference evidence="2 3" key="1">
    <citation type="submission" date="2019-01" db="EMBL/GenBank/DDBJ databases">
        <authorList>
            <person name="Chen W.-M."/>
        </authorList>
    </citation>
    <scope>NUCLEOTIDE SEQUENCE [LARGE SCALE GENOMIC DNA]</scope>
    <source>
        <strain evidence="2 3">HPM-16</strain>
    </source>
</reference>
<accession>A0A437Q8X4</accession>
<name>A0A437Q8X4_9GAMM</name>
<dbReference type="RefSeq" id="WP_127693742.1">
    <property type="nucleotide sequence ID" value="NZ_SACQ01000003.1"/>
</dbReference>
<keyword evidence="1" id="KW-0732">Signal</keyword>
<dbReference type="InterPro" id="IPR054213">
    <property type="entry name" value="DUF6920"/>
</dbReference>
<feature type="signal peptide" evidence="1">
    <location>
        <begin position="1"/>
        <end position="18"/>
    </location>
</feature>
<dbReference type="EMBL" id="SACQ01000003">
    <property type="protein sequence ID" value="RVU30897.1"/>
    <property type="molecule type" value="Genomic_DNA"/>
</dbReference>
<evidence type="ECO:0000256" key="1">
    <source>
        <dbReference type="SAM" id="SignalP"/>
    </source>
</evidence>
<evidence type="ECO:0000313" key="3">
    <source>
        <dbReference type="Proteomes" id="UP000282818"/>
    </source>
</evidence>
<dbReference type="AlphaFoldDB" id="A0A437Q8X4"/>
<keyword evidence="3" id="KW-1185">Reference proteome</keyword>
<comment type="caution">
    <text evidence="2">The sequence shown here is derived from an EMBL/GenBank/DDBJ whole genome shotgun (WGS) entry which is preliminary data.</text>
</comment>
<organism evidence="2 3">
    <name type="scientific">Neptunomonas marina</name>
    <dbReference type="NCBI Taxonomy" id="1815562"/>
    <lineage>
        <taxon>Bacteria</taxon>
        <taxon>Pseudomonadati</taxon>
        <taxon>Pseudomonadota</taxon>
        <taxon>Gammaproteobacteria</taxon>
        <taxon>Oceanospirillales</taxon>
        <taxon>Oceanospirillaceae</taxon>
        <taxon>Neptunomonas</taxon>
    </lineage>
</organism>
<dbReference type="Pfam" id="PF21900">
    <property type="entry name" value="DUF6920"/>
    <property type="match status" value="1"/>
</dbReference>
<protein>
    <submittedName>
        <fullName evidence="2">Uncharacterized protein</fullName>
    </submittedName>
</protein>
<evidence type="ECO:0000313" key="2">
    <source>
        <dbReference type="EMBL" id="RVU30897.1"/>
    </source>
</evidence>
<dbReference type="Proteomes" id="UP000282818">
    <property type="component" value="Unassembled WGS sequence"/>
</dbReference>
<feature type="chain" id="PRO_5019400762" evidence="1">
    <location>
        <begin position="19"/>
        <end position="279"/>
    </location>
</feature>
<sequence length="279" mass="30886">MKALTALALVTAGIAAYGAIQYQTTRSQLAAFHQQVHDAAIAADANYSIPSALPAPVTRYLTYTFPNGVPAVALVRVGMQGEFRRPQHEEFNPTTAKQSLAPAVPALMFEADTPILPGVWATAYDAYIDGKMEMKAKLFGAFTVMDQPATPTLNQISLRRWLLESPLYPQALIPSQYIRWEAIDNEHARVIASFKGLEASMIAKIDMLGRLVHLRAEHDGDLNTPYHGSGEYAARSDYRLVDGMMIPHRFVIARHANGTDYPFWDGQITSYITQLYAND</sequence>
<proteinExistence type="predicted"/>
<gene>
    <name evidence="2" type="ORF">EOE65_07725</name>
</gene>